<dbReference type="Gene3D" id="2.10.260.10">
    <property type="match status" value="1"/>
</dbReference>
<dbReference type="InterPro" id="IPR007159">
    <property type="entry name" value="SpoVT-AbrB_dom"/>
</dbReference>
<dbReference type="GO" id="GO:0003677">
    <property type="term" value="F:DNA binding"/>
    <property type="evidence" value="ECO:0007669"/>
    <property type="project" value="InterPro"/>
</dbReference>
<proteinExistence type="predicted"/>
<accession>A0A1F6C1Y3</accession>
<feature type="domain" description="SpoVT-AbrB" evidence="1">
    <location>
        <begin position="18"/>
        <end position="59"/>
    </location>
</feature>
<dbReference type="Proteomes" id="UP000178249">
    <property type="component" value="Unassembled WGS sequence"/>
</dbReference>
<dbReference type="EMBL" id="MFKP01000047">
    <property type="protein sequence ID" value="OGG43215.1"/>
    <property type="molecule type" value="Genomic_DNA"/>
</dbReference>
<dbReference type="SUPFAM" id="SSF89447">
    <property type="entry name" value="AbrB/MazE/MraZ-like"/>
    <property type="match status" value="1"/>
</dbReference>
<comment type="caution">
    <text evidence="2">The sequence shown here is derived from an EMBL/GenBank/DDBJ whole genome shotgun (WGS) entry which is preliminary data.</text>
</comment>
<organism evidence="2 3">
    <name type="scientific">Candidatus Kaiserbacteria bacterium RIFCSPHIGHO2_01_FULL_48_10</name>
    <dbReference type="NCBI Taxonomy" id="1798476"/>
    <lineage>
        <taxon>Bacteria</taxon>
        <taxon>Candidatus Kaiseribacteriota</taxon>
    </lineage>
</organism>
<evidence type="ECO:0000313" key="3">
    <source>
        <dbReference type="Proteomes" id="UP000178249"/>
    </source>
</evidence>
<dbReference type="AlphaFoldDB" id="A0A1F6C1Y3"/>
<evidence type="ECO:0000313" key="2">
    <source>
        <dbReference type="EMBL" id="OGG43215.1"/>
    </source>
</evidence>
<protein>
    <recommendedName>
        <fullName evidence="1">SpoVT-AbrB domain-containing protein</fullName>
    </recommendedName>
</protein>
<reference evidence="2 3" key="1">
    <citation type="journal article" date="2016" name="Nat. Commun.">
        <title>Thousands of microbial genomes shed light on interconnected biogeochemical processes in an aquifer system.</title>
        <authorList>
            <person name="Anantharaman K."/>
            <person name="Brown C.T."/>
            <person name="Hug L.A."/>
            <person name="Sharon I."/>
            <person name="Castelle C.J."/>
            <person name="Probst A.J."/>
            <person name="Thomas B.C."/>
            <person name="Singh A."/>
            <person name="Wilkins M.J."/>
            <person name="Karaoz U."/>
            <person name="Brodie E.L."/>
            <person name="Williams K.H."/>
            <person name="Hubbard S.S."/>
            <person name="Banfield J.F."/>
        </authorList>
    </citation>
    <scope>NUCLEOTIDE SEQUENCE [LARGE SCALE GENOMIC DNA]</scope>
</reference>
<sequence length="60" mass="6977">MAGRRKVGKENIRSLSKVSSGKSYAITLPKDLLRALGWKERQKLIVSVKRKRLIVRDWKK</sequence>
<gene>
    <name evidence="2" type="ORF">A2841_03550</name>
</gene>
<dbReference type="InterPro" id="IPR037914">
    <property type="entry name" value="SpoVT-AbrB_sf"/>
</dbReference>
<dbReference type="Pfam" id="PF04014">
    <property type="entry name" value="MazE_antitoxin"/>
    <property type="match status" value="1"/>
</dbReference>
<dbReference type="SMART" id="SM00966">
    <property type="entry name" value="SpoVT_AbrB"/>
    <property type="match status" value="1"/>
</dbReference>
<evidence type="ECO:0000259" key="1">
    <source>
        <dbReference type="SMART" id="SM00966"/>
    </source>
</evidence>
<name>A0A1F6C1Y3_9BACT</name>